<dbReference type="OrthoDB" id="5226580at2759"/>
<dbReference type="InterPro" id="IPR051089">
    <property type="entry name" value="prtT"/>
</dbReference>
<evidence type="ECO:0000256" key="3">
    <source>
        <dbReference type="ARBA" id="ARBA00023125"/>
    </source>
</evidence>
<evidence type="ECO:0000256" key="1">
    <source>
        <dbReference type="ARBA" id="ARBA00004123"/>
    </source>
</evidence>
<dbReference type="GO" id="GO:0000976">
    <property type="term" value="F:transcription cis-regulatory region binding"/>
    <property type="evidence" value="ECO:0007669"/>
    <property type="project" value="TreeGrafter"/>
</dbReference>
<keyword evidence="5" id="KW-0539">Nucleus</keyword>
<keyword evidence="4" id="KW-0804">Transcription</keyword>
<dbReference type="GO" id="GO:0005634">
    <property type="term" value="C:nucleus"/>
    <property type="evidence" value="ECO:0007669"/>
    <property type="project" value="UniProtKB-SubCell"/>
</dbReference>
<gene>
    <name evidence="6 8" type="ORF">BDZ99DRAFT_374589</name>
</gene>
<dbReference type="GeneID" id="54455822"/>
<reference evidence="6 8" key="1">
    <citation type="journal article" date="2020" name="Stud. Mycol.">
        <title>101 Dothideomycetes genomes: a test case for predicting lifestyles and emergence of pathogens.</title>
        <authorList>
            <person name="Haridas S."/>
            <person name="Albert R."/>
            <person name="Binder M."/>
            <person name="Bloem J."/>
            <person name="Labutti K."/>
            <person name="Salamov A."/>
            <person name="Andreopoulos B."/>
            <person name="Baker S."/>
            <person name="Barry K."/>
            <person name="Bills G."/>
            <person name="Bluhm B."/>
            <person name="Cannon C."/>
            <person name="Castanera R."/>
            <person name="Culley D."/>
            <person name="Daum C."/>
            <person name="Ezra D."/>
            <person name="Gonzalez J."/>
            <person name="Henrissat B."/>
            <person name="Kuo A."/>
            <person name="Liang C."/>
            <person name="Lipzen A."/>
            <person name="Lutzoni F."/>
            <person name="Magnuson J."/>
            <person name="Mondo S."/>
            <person name="Nolan M."/>
            <person name="Ohm R."/>
            <person name="Pangilinan J."/>
            <person name="Park H.-J."/>
            <person name="Ramirez L."/>
            <person name="Alfaro M."/>
            <person name="Sun H."/>
            <person name="Tritt A."/>
            <person name="Yoshinaga Y."/>
            <person name="Zwiers L.-H."/>
            <person name="Turgeon B."/>
            <person name="Goodwin S."/>
            <person name="Spatafora J."/>
            <person name="Crous P."/>
            <person name="Grigoriev I."/>
        </authorList>
    </citation>
    <scope>NUCLEOTIDE SEQUENCE</scope>
    <source>
        <strain evidence="6 8">CBS 304.34</strain>
    </source>
</reference>
<name>A0A6A6Z998_9PEZI</name>
<sequence length="316" mass="35500">MGILATAAPGIAALDTPNISHPTPISSARLSVAASQSSETSDDTSRESIHSVSQELLLESLAYYRSIGGSFACVQIPDPMDVQVFRQERPFLLLAIIVVTRWRHRTDQTKLEQEFLKDMGERFFVKGEKSMDLLQGLLVYLSWQSRYHFFTPQPSQQGFRLASLAANLVVELGLHKKPQCSSQHDAIVGVAHPSISGGLSEFWKREAQRALIGTYLACTLSAILFRKGNPLQYTEYMEQCAVSLAEESPYPSDKILVHFVRLVYINEQVYDNLHHGDWGTGDTTNDEKIKLLVGAIERQLKNWKSKLPHELMDHCQ</sequence>
<comment type="subcellular location">
    <subcellularLocation>
        <location evidence="1">Nucleus</location>
    </subcellularLocation>
</comment>
<keyword evidence="2" id="KW-0805">Transcription regulation</keyword>
<protein>
    <recommendedName>
        <fullName evidence="9">Transcription factor domain-containing protein</fullName>
    </recommendedName>
</protein>
<reference evidence="8" key="2">
    <citation type="submission" date="2020-04" db="EMBL/GenBank/DDBJ databases">
        <authorList>
            <consortium name="NCBI Genome Project"/>
        </authorList>
    </citation>
    <scope>NUCLEOTIDE SEQUENCE</scope>
    <source>
        <strain evidence="8">CBS 304.34</strain>
    </source>
</reference>
<dbReference type="AlphaFoldDB" id="A0A6A6Z998"/>
<proteinExistence type="predicted"/>
<evidence type="ECO:0000256" key="4">
    <source>
        <dbReference type="ARBA" id="ARBA00023163"/>
    </source>
</evidence>
<evidence type="ECO:0000313" key="7">
    <source>
        <dbReference type="Proteomes" id="UP000504636"/>
    </source>
</evidence>
<reference evidence="8" key="3">
    <citation type="submission" date="2025-04" db="UniProtKB">
        <authorList>
            <consortium name="RefSeq"/>
        </authorList>
    </citation>
    <scope>IDENTIFICATION</scope>
    <source>
        <strain evidence="8">CBS 304.34</strain>
    </source>
</reference>
<keyword evidence="3" id="KW-0238">DNA-binding</keyword>
<dbReference type="PANTHER" id="PTHR31845:SF10">
    <property type="entry name" value="ZN(II)2CYS6 TRANSCRIPTION FACTOR (EUROFUNG)"/>
    <property type="match status" value="1"/>
</dbReference>
<accession>A0A6A6Z998</accession>
<keyword evidence="7" id="KW-1185">Reference proteome</keyword>
<dbReference type="Proteomes" id="UP000504636">
    <property type="component" value="Unplaced"/>
</dbReference>
<dbReference type="RefSeq" id="XP_033583751.1">
    <property type="nucleotide sequence ID" value="XM_033714929.1"/>
</dbReference>
<evidence type="ECO:0000256" key="2">
    <source>
        <dbReference type="ARBA" id="ARBA00023015"/>
    </source>
</evidence>
<evidence type="ECO:0000256" key="5">
    <source>
        <dbReference type="ARBA" id="ARBA00023242"/>
    </source>
</evidence>
<organism evidence="6">
    <name type="scientific">Mytilinidion resinicola</name>
    <dbReference type="NCBI Taxonomy" id="574789"/>
    <lineage>
        <taxon>Eukaryota</taxon>
        <taxon>Fungi</taxon>
        <taxon>Dikarya</taxon>
        <taxon>Ascomycota</taxon>
        <taxon>Pezizomycotina</taxon>
        <taxon>Dothideomycetes</taxon>
        <taxon>Pleosporomycetidae</taxon>
        <taxon>Mytilinidiales</taxon>
        <taxon>Mytilinidiaceae</taxon>
        <taxon>Mytilinidion</taxon>
    </lineage>
</organism>
<dbReference type="EMBL" id="MU003692">
    <property type="protein sequence ID" value="KAF2816787.1"/>
    <property type="molecule type" value="Genomic_DNA"/>
</dbReference>
<dbReference type="PANTHER" id="PTHR31845">
    <property type="entry name" value="FINGER DOMAIN PROTEIN, PUTATIVE-RELATED"/>
    <property type="match status" value="1"/>
</dbReference>
<dbReference type="GO" id="GO:0000981">
    <property type="term" value="F:DNA-binding transcription factor activity, RNA polymerase II-specific"/>
    <property type="evidence" value="ECO:0007669"/>
    <property type="project" value="TreeGrafter"/>
</dbReference>
<evidence type="ECO:0008006" key="9">
    <source>
        <dbReference type="Google" id="ProtNLM"/>
    </source>
</evidence>
<dbReference type="CDD" id="cd12148">
    <property type="entry name" value="fungal_TF_MHR"/>
    <property type="match status" value="1"/>
</dbReference>
<evidence type="ECO:0000313" key="6">
    <source>
        <dbReference type="EMBL" id="KAF2816787.1"/>
    </source>
</evidence>
<evidence type="ECO:0000313" key="8">
    <source>
        <dbReference type="RefSeq" id="XP_033583751.1"/>
    </source>
</evidence>